<accession>A0A8T0G2S8</accession>
<name>A0A8T0G2S8_ARGBR</name>
<dbReference type="EMBL" id="JABXBU010000001">
    <property type="protein sequence ID" value="KAF8795563.1"/>
    <property type="molecule type" value="Genomic_DNA"/>
</dbReference>
<evidence type="ECO:0000313" key="1">
    <source>
        <dbReference type="EMBL" id="KAF8795563.1"/>
    </source>
</evidence>
<proteinExistence type="predicted"/>
<dbReference type="Proteomes" id="UP000807504">
    <property type="component" value="Unassembled WGS sequence"/>
</dbReference>
<organism evidence="1 2">
    <name type="scientific">Argiope bruennichi</name>
    <name type="common">Wasp spider</name>
    <name type="synonym">Aranea bruennichi</name>
    <dbReference type="NCBI Taxonomy" id="94029"/>
    <lineage>
        <taxon>Eukaryota</taxon>
        <taxon>Metazoa</taxon>
        <taxon>Ecdysozoa</taxon>
        <taxon>Arthropoda</taxon>
        <taxon>Chelicerata</taxon>
        <taxon>Arachnida</taxon>
        <taxon>Araneae</taxon>
        <taxon>Araneomorphae</taxon>
        <taxon>Entelegynae</taxon>
        <taxon>Araneoidea</taxon>
        <taxon>Araneidae</taxon>
        <taxon>Argiope</taxon>
    </lineage>
</organism>
<keyword evidence="2" id="KW-1185">Reference proteome</keyword>
<reference evidence="1" key="2">
    <citation type="submission" date="2020-06" db="EMBL/GenBank/DDBJ databases">
        <authorList>
            <person name="Sheffer M."/>
        </authorList>
    </citation>
    <scope>NUCLEOTIDE SEQUENCE</scope>
</reference>
<evidence type="ECO:0000313" key="2">
    <source>
        <dbReference type="Proteomes" id="UP000807504"/>
    </source>
</evidence>
<reference evidence="1" key="1">
    <citation type="journal article" date="2020" name="bioRxiv">
        <title>Chromosome-level reference genome of the European wasp spider Argiope bruennichi: a resource for studies on range expansion and evolutionary adaptation.</title>
        <authorList>
            <person name="Sheffer M.M."/>
            <person name="Hoppe A."/>
            <person name="Krehenwinkel H."/>
            <person name="Uhl G."/>
            <person name="Kuss A.W."/>
            <person name="Jensen L."/>
            <person name="Jensen C."/>
            <person name="Gillespie R.G."/>
            <person name="Hoff K.J."/>
            <person name="Prost S."/>
        </authorList>
    </citation>
    <scope>NUCLEOTIDE SEQUENCE</scope>
</reference>
<dbReference type="AlphaFoldDB" id="A0A8T0G2S8"/>
<gene>
    <name evidence="1" type="ORF">HNY73_000052</name>
</gene>
<comment type="caution">
    <text evidence="1">The sequence shown here is derived from an EMBL/GenBank/DDBJ whole genome shotgun (WGS) entry which is preliminary data.</text>
</comment>
<sequence length="90" mass="10151">MSSFEDGRQGERVRLPSYGISGKEIERRLDLFDESTGAELSKLAEIGYVRESFKHEAATECFDTSFDWVESLLLEKSIEGADSLFGEGFF</sequence>
<protein>
    <submittedName>
        <fullName evidence="1">Uncharacterized protein</fullName>
    </submittedName>
</protein>